<feature type="region of interest" description="Disordered" evidence="1">
    <location>
        <begin position="256"/>
        <end position="285"/>
    </location>
</feature>
<evidence type="ECO:0000313" key="2">
    <source>
        <dbReference type="EMBL" id="KAK2946988.1"/>
    </source>
</evidence>
<evidence type="ECO:0000313" key="3">
    <source>
        <dbReference type="Proteomes" id="UP001281761"/>
    </source>
</evidence>
<dbReference type="EMBL" id="JARBJD010000213">
    <property type="protein sequence ID" value="KAK2946988.1"/>
    <property type="molecule type" value="Genomic_DNA"/>
</dbReference>
<dbReference type="Gene3D" id="2.60.120.920">
    <property type="match status" value="1"/>
</dbReference>
<comment type="caution">
    <text evidence="2">The sequence shown here is derived from an EMBL/GenBank/DDBJ whole genome shotgun (WGS) entry which is preliminary data.</text>
</comment>
<evidence type="ECO:0000256" key="1">
    <source>
        <dbReference type="SAM" id="MobiDB-lite"/>
    </source>
</evidence>
<keyword evidence="3" id="KW-1185">Reference proteome</keyword>
<gene>
    <name evidence="2" type="ORF">BLNAU_18074</name>
</gene>
<dbReference type="Proteomes" id="UP001281761">
    <property type="component" value="Unassembled WGS sequence"/>
</dbReference>
<feature type="compositionally biased region" description="Polar residues" evidence="1">
    <location>
        <begin position="106"/>
        <end position="123"/>
    </location>
</feature>
<accession>A0ABQ9X5E7</accession>
<sequence length="469" mass="53142">MGTAALDGKQTSRSDMLPSLIALSSHPDTTLSTPATHSIGHICGGKLMLTEAEGVLSSNVVKILCTRLESDYHEVDLIPNLLALDKVCSGLKKVISTHSRTCESDFSTIDEQQEQNETSSSPDHYSLARRCESELSRIHKAVVTFGQSLENDQNDENTRIVQDKVGGIVLRHFRSSIQSPSQNEIGESDHDVRSVWRRMEDALKQNEADKENIRREMEADKEKMKRDFEDRIKQMETEREQYELLNKKWIEEGLQKEEKEQEEKKREAERKREEEEEEERRKMKRDGAATIELFQQDKFDLIGNVFSIKGSGWKTLQTYSFGQHVVRITFIIRFVGDSYFFAGLMGTDLTEQAKTYSNVVGHLKGGAGWVLHSLHQSAYHDGKEDHYGKACVTVAVGQRVVMEADGREGKRTLKLSQDGETQPVFFSNIPVPFRFAIQMSSSKNKVEIVSTEVLKEASIDGGTEKVEME</sequence>
<dbReference type="InterPro" id="IPR043136">
    <property type="entry name" value="B30.2/SPRY_sf"/>
</dbReference>
<name>A0ABQ9X5E7_9EUKA</name>
<organism evidence="2 3">
    <name type="scientific">Blattamonas nauphoetae</name>
    <dbReference type="NCBI Taxonomy" id="2049346"/>
    <lineage>
        <taxon>Eukaryota</taxon>
        <taxon>Metamonada</taxon>
        <taxon>Preaxostyla</taxon>
        <taxon>Oxymonadida</taxon>
        <taxon>Blattamonas</taxon>
    </lineage>
</organism>
<protein>
    <submittedName>
        <fullName evidence="2">Uncharacterized protein</fullName>
    </submittedName>
</protein>
<reference evidence="2 3" key="1">
    <citation type="journal article" date="2022" name="bioRxiv">
        <title>Genomics of Preaxostyla Flagellates Illuminates Evolutionary Transitions and the Path Towards Mitochondrial Loss.</title>
        <authorList>
            <person name="Novak L.V.F."/>
            <person name="Treitli S.C."/>
            <person name="Pyrih J."/>
            <person name="Halakuc P."/>
            <person name="Pipaliya S.V."/>
            <person name="Vacek V."/>
            <person name="Brzon O."/>
            <person name="Soukal P."/>
            <person name="Eme L."/>
            <person name="Dacks J.B."/>
            <person name="Karnkowska A."/>
            <person name="Elias M."/>
            <person name="Hampl V."/>
        </authorList>
    </citation>
    <scope>NUCLEOTIDE SEQUENCE [LARGE SCALE GENOMIC DNA]</scope>
    <source>
        <strain evidence="2">NAU3</strain>
        <tissue evidence="2">Gut</tissue>
    </source>
</reference>
<proteinExistence type="predicted"/>
<feature type="region of interest" description="Disordered" evidence="1">
    <location>
        <begin position="106"/>
        <end position="125"/>
    </location>
</feature>